<dbReference type="EMBL" id="JACGCM010001933">
    <property type="protein sequence ID" value="KAF6147244.1"/>
    <property type="molecule type" value="Genomic_DNA"/>
</dbReference>
<dbReference type="EMBL" id="JACGCM010002384">
    <property type="protein sequence ID" value="KAF6140365.1"/>
    <property type="molecule type" value="Genomic_DNA"/>
</dbReference>
<feature type="non-terminal residue" evidence="2">
    <location>
        <position position="1"/>
    </location>
</feature>
<organism evidence="2 3">
    <name type="scientific">Kingdonia uniflora</name>
    <dbReference type="NCBI Taxonomy" id="39325"/>
    <lineage>
        <taxon>Eukaryota</taxon>
        <taxon>Viridiplantae</taxon>
        <taxon>Streptophyta</taxon>
        <taxon>Embryophyta</taxon>
        <taxon>Tracheophyta</taxon>
        <taxon>Spermatophyta</taxon>
        <taxon>Magnoliopsida</taxon>
        <taxon>Ranunculales</taxon>
        <taxon>Circaeasteraceae</taxon>
        <taxon>Kingdonia</taxon>
    </lineage>
</organism>
<evidence type="ECO:0000313" key="1">
    <source>
        <dbReference type="EMBL" id="KAF6140365.1"/>
    </source>
</evidence>
<feature type="non-terminal residue" evidence="2">
    <location>
        <position position="72"/>
    </location>
</feature>
<accession>A0A7J7LXG6</accession>
<gene>
    <name evidence="1" type="ORF">GIB67_032908</name>
    <name evidence="2" type="ORF">GIB67_039374</name>
</gene>
<name>A0A7J7LXG6_9MAGN</name>
<evidence type="ECO:0000313" key="2">
    <source>
        <dbReference type="EMBL" id="KAF6147244.1"/>
    </source>
</evidence>
<evidence type="ECO:0000313" key="3">
    <source>
        <dbReference type="Proteomes" id="UP000541444"/>
    </source>
</evidence>
<comment type="caution">
    <text evidence="2">The sequence shown here is derived from an EMBL/GenBank/DDBJ whole genome shotgun (WGS) entry which is preliminary data.</text>
</comment>
<reference evidence="2 3" key="1">
    <citation type="journal article" date="2020" name="IScience">
        <title>Genome Sequencing of the Endangered Kingdonia uniflora (Circaeasteraceae, Ranunculales) Reveals Potential Mechanisms of Evolutionary Specialization.</title>
        <authorList>
            <person name="Sun Y."/>
            <person name="Deng T."/>
            <person name="Zhang A."/>
            <person name="Moore M.J."/>
            <person name="Landis J.B."/>
            <person name="Lin N."/>
            <person name="Zhang H."/>
            <person name="Zhang X."/>
            <person name="Huang J."/>
            <person name="Zhang X."/>
            <person name="Sun H."/>
            <person name="Wang H."/>
        </authorList>
    </citation>
    <scope>NUCLEOTIDE SEQUENCE [LARGE SCALE GENOMIC DNA]</scope>
    <source>
        <strain evidence="2">TB1705</strain>
        <tissue evidence="2">Leaf</tissue>
    </source>
</reference>
<keyword evidence="3" id="KW-1185">Reference proteome</keyword>
<proteinExistence type="predicted"/>
<dbReference type="Proteomes" id="UP000541444">
    <property type="component" value="Unassembled WGS sequence"/>
</dbReference>
<sequence length="72" mass="8516">LFNIQYFSLRSLINNIALPVYTLSRGSLVDLLNLTCARDILSYILTYCHTFQIIHYHPFYYTIIHSKSYIII</sequence>
<protein>
    <submittedName>
        <fullName evidence="2">Uncharacterized protein</fullName>
    </submittedName>
</protein>
<dbReference type="AlphaFoldDB" id="A0A7J7LXG6"/>